<evidence type="ECO:0000256" key="1">
    <source>
        <dbReference type="SAM" id="MobiDB-lite"/>
    </source>
</evidence>
<dbReference type="InterPro" id="IPR039335">
    <property type="entry name" value="SIB1/2"/>
</dbReference>
<organism evidence="3">
    <name type="scientific">Salvia splendens</name>
    <name type="common">Scarlet sage</name>
    <dbReference type="NCBI Taxonomy" id="180675"/>
    <lineage>
        <taxon>Eukaryota</taxon>
        <taxon>Viridiplantae</taxon>
        <taxon>Streptophyta</taxon>
        <taxon>Embryophyta</taxon>
        <taxon>Tracheophyta</taxon>
        <taxon>Spermatophyta</taxon>
        <taxon>Magnoliopsida</taxon>
        <taxon>eudicotyledons</taxon>
        <taxon>Gunneridae</taxon>
        <taxon>Pentapetalae</taxon>
        <taxon>asterids</taxon>
        <taxon>lamiids</taxon>
        <taxon>Lamiales</taxon>
        <taxon>Lamiaceae</taxon>
        <taxon>Nepetoideae</taxon>
        <taxon>Mentheae</taxon>
        <taxon>Salviinae</taxon>
        <taxon>Salvia</taxon>
        <taxon>Salvia subgen. Calosphace</taxon>
        <taxon>core Calosphace</taxon>
    </lineage>
</organism>
<evidence type="ECO:0000259" key="2">
    <source>
        <dbReference type="Pfam" id="PF05678"/>
    </source>
</evidence>
<feature type="region of interest" description="Disordered" evidence="1">
    <location>
        <begin position="1"/>
        <end position="25"/>
    </location>
</feature>
<name>A0A8X8ZZU0_SALSN</name>
<evidence type="ECO:0000313" key="3">
    <source>
        <dbReference type="EMBL" id="KAG6421799.1"/>
    </source>
</evidence>
<gene>
    <name evidence="3" type="ORF">SASPL_118356</name>
</gene>
<dbReference type="AlphaFoldDB" id="A0A8X8ZZU0"/>
<dbReference type="Pfam" id="PF05678">
    <property type="entry name" value="VQ"/>
    <property type="match status" value="1"/>
</dbReference>
<dbReference type="InterPro" id="IPR008889">
    <property type="entry name" value="VQ"/>
</dbReference>
<dbReference type="PANTHER" id="PTHR33624">
    <property type="entry name" value="SIGMA FACTOR BINDING PROTEIN 1, CHLOROPLASTIC"/>
    <property type="match status" value="1"/>
</dbReference>
<reference evidence="3" key="2">
    <citation type="submission" date="2020-08" db="EMBL/GenBank/DDBJ databases">
        <title>Plant Genome Project.</title>
        <authorList>
            <person name="Zhang R.-G."/>
        </authorList>
    </citation>
    <scope>NUCLEOTIDE SEQUENCE</scope>
    <source>
        <strain evidence="3">Huo1</strain>
        <tissue evidence="3">Leaf</tissue>
    </source>
</reference>
<evidence type="ECO:0000313" key="4">
    <source>
        <dbReference type="Proteomes" id="UP000298416"/>
    </source>
</evidence>
<comment type="caution">
    <text evidence="3">The sequence shown here is derived from an EMBL/GenBank/DDBJ whole genome shotgun (WGS) entry which is preliminary data.</text>
</comment>
<dbReference type="EMBL" id="PNBA02000006">
    <property type="protein sequence ID" value="KAG6421799.1"/>
    <property type="molecule type" value="Genomic_DNA"/>
</dbReference>
<reference evidence="3" key="1">
    <citation type="submission" date="2018-01" db="EMBL/GenBank/DDBJ databases">
        <authorList>
            <person name="Mao J.F."/>
        </authorList>
    </citation>
    <scope>NUCLEOTIDE SEQUENCE</scope>
    <source>
        <strain evidence="3">Huo1</strain>
        <tissue evidence="3">Leaf</tissue>
    </source>
</reference>
<feature type="domain" description="VQ" evidence="2">
    <location>
        <begin position="32"/>
        <end position="58"/>
    </location>
</feature>
<dbReference type="PANTHER" id="PTHR33624:SF31">
    <property type="entry name" value="SIGMA FACTOR BINDING PROTEIN 1, CHLOROPLASTIC-LIKE"/>
    <property type="match status" value="1"/>
</dbReference>
<proteinExistence type="predicted"/>
<protein>
    <recommendedName>
        <fullName evidence="2">VQ domain-containing protein</fullName>
    </recommendedName>
</protein>
<accession>A0A8X8ZZU0</accession>
<feature type="compositionally biased region" description="Low complexity" evidence="1">
    <location>
        <begin position="86"/>
        <end position="97"/>
    </location>
</feature>
<keyword evidence="4" id="KW-1185">Reference proteome</keyword>
<dbReference type="Proteomes" id="UP000298416">
    <property type="component" value="Unassembled WGS sequence"/>
</dbReference>
<feature type="region of interest" description="Disordered" evidence="1">
    <location>
        <begin position="73"/>
        <end position="97"/>
    </location>
</feature>
<sequence length="126" mass="13933">MDHNYRGHHPLPPVSKKKPSKKRDESLKVVYISSPMKVRTSQARFRALVQELTGKNSDIAPYMDSDGAALADYRDDDGTLLPDPPISSSTTTPTTSDSLDNVFASHLGGIFDDVVLGTYHHDYLIM</sequence>